<dbReference type="Proteomes" id="UP000217790">
    <property type="component" value="Unassembled WGS sequence"/>
</dbReference>
<organism evidence="1 2">
    <name type="scientific">Armillaria gallica</name>
    <name type="common">Bulbous honey fungus</name>
    <name type="synonym">Armillaria bulbosa</name>
    <dbReference type="NCBI Taxonomy" id="47427"/>
    <lineage>
        <taxon>Eukaryota</taxon>
        <taxon>Fungi</taxon>
        <taxon>Dikarya</taxon>
        <taxon>Basidiomycota</taxon>
        <taxon>Agaricomycotina</taxon>
        <taxon>Agaricomycetes</taxon>
        <taxon>Agaricomycetidae</taxon>
        <taxon>Agaricales</taxon>
        <taxon>Marasmiineae</taxon>
        <taxon>Physalacriaceae</taxon>
        <taxon>Armillaria</taxon>
    </lineage>
</organism>
<protein>
    <submittedName>
        <fullName evidence="1">Uncharacterized protein</fullName>
    </submittedName>
</protein>
<dbReference type="STRING" id="47427.A0A2H3DJ58"/>
<dbReference type="EMBL" id="KZ293652">
    <property type="protein sequence ID" value="PBK95249.1"/>
    <property type="molecule type" value="Genomic_DNA"/>
</dbReference>
<dbReference type="OrthoDB" id="3133167at2759"/>
<sequence>MADTDPFRQHLVALLSIYALGPSSAPFPKYDGPTNWETSSILRSLEEFSKRMYAAEHTL</sequence>
<dbReference type="AlphaFoldDB" id="A0A2H3DJ58"/>
<proteinExistence type="predicted"/>
<keyword evidence="2" id="KW-1185">Reference proteome</keyword>
<reference evidence="2" key="1">
    <citation type="journal article" date="2017" name="Nat. Ecol. Evol.">
        <title>Genome expansion and lineage-specific genetic innovations in the forest pathogenic fungi Armillaria.</title>
        <authorList>
            <person name="Sipos G."/>
            <person name="Prasanna A.N."/>
            <person name="Walter M.C."/>
            <person name="O'Connor E."/>
            <person name="Balint B."/>
            <person name="Krizsan K."/>
            <person name="Kiss B."/>
            <person name="Hess J."/>
            <person name="Varga T."/>
            <person name="Slot J."/>
            <person name="Riley R."/>
            <person name="Boka B."/>
            <person name="Rigling D."/>
            <person name="Barry K."/>
            <person name="Lee J."/>
            <person name="Mihaltcheva S."/>
            <person name="LaButti K."/>
            <person name="Lipzen A."/>
            <person name="Waldron R."/>
            <person name="Moloney N.M."/>
            <person name="Sperisen C."/>
            <person name="Kredics L."/>
            <person name="Vagvoelgyi C."/>
            <person name="Patrignani A."/>
            <person name="Fitzpatrick D."/>
            <person name="Nagy I."/>
            <person name="Doyle S."/>
            <person name="Anderson J.B."/>
            <person name="Grigoriev I.V."/>
            <person name="Gueldener U."/>
            <person name="Muensterkoetter M."/>
            <person name="Nagy L.G."/>
        </authorList>
    </citation>
    <scope>NUCLEOTIDE SEQUENCE [LARGE SCALE GENOMIC DNA]</scope>
    <source>
        <strain evidence="2">Ar21-2</strain>
    </source>
</reference>
<gene>
    <name evidence="1" type="ORF">ARMGADRAFT_925865</name>
</gene>
<accession>A0A2H3DJ58</accession>
<dbReference type="InParanoid" id="A0A2H3DJ58"/>
<dbReference type="OMA" id="KASENWQ"/>
<name>A0A2H3DJ58_ARMGA</name>
<feature type="non-terminal residue" evidence="1">
    <location>
        <position position="59"/>
    </location>
</feature>
<evidence type="ECO:0000313" key="1">
    <source>
        <dbReference type="EMBL" id="PBK95249.1"/>
    </source>
</evidence>
<evidence type="ECO:0000313" key="2">
    <source>
        <dbReference type="Proteomes" id="UP000217790"/>
    </source>
</evidence>